<evidence type="ECO:0000256" key="1">
    <source>
        <dbReference type="SAM" id="SignalP"/>
    </source>
</evidence>
<feature type="signal peptide" evidence="1">
    <location>
        <begin position="1"/>
        <end position="19"/>
    </location>
</feature>
<keyword evidence="3" id="KW-1185">Reference proteome</keyword>
<feature type="chain" id="PRO_5019521300" evidence="1">
    <location>
        <begin position="20"/>
        <end position="139"/>
    </location>
</feature>
<dbReference type="EMBL" id="RWIS01000007">
    <property type="protein sequence ID" value="RSK32417.1"/>
    <property type="molecule type" value="Genomic_DNA"/>
</dbReference>
<proteinExistence type="predicted"/>
<accession>A0A428JIB4</accession>
<dbReference type="AlphaFoldDB" id="A0A428JIB4"/>
<dbReference type="OrthoDB" id="886457at2"/>
<evidence type="ECO:0000313" key="2">
    <source>
        <dbReference type="EMBL" id="RSK32417.1"/>
    </source>
</evidence>
<organism evidence="2 3">
    <name type="scientific">Hymenobacter metallilatus</name>
    <dbReference type="NCBI Taxonomy" id="2493666"/>
    <lineage>
        <taxon>Bacteria</taxon>
        <taxon>Pseudomonadati</taxon>
        <taxon>Bacteroidota</taxon>
        <taxon>Cytophagia</taxon>
        <taxon>Cytophagales</taxon>
        <taxon>Hymenobacteraceae</taxon>
        <taxon>Hymenobacter</taxon>
    </lineage>
</organism>
<keyword evidence="1" id="KW-0732">Signal</keyword>
<sequence>MKNIVLLSGCLILVNFCNAQTRQYVAHATLSGKPKQLVITDKKDGTKYVLDSARVYITAIDINGKVKWRTDPHSQSKTPMYRVLRPTIVSFNFERCAYCKALKLKEFGKDEEIISVTYSNTQFGYVSKKDGGFIFLGQD</sequence>
<protein>
    <submittedName>
        <fullName evidence="2">Uncharacterized protein</fullName>
    </submittedName>
</protein>
<gene>
    <name evidence="2" type="ORF">EI290_11850</name>
</gene>
<dbReference type="RefSeq" id="WP_125430303.1">
    <property type="nucleotide sequence ID" value="NZ_RWIS01000007.1"/>
</dbReference>
<dbReference type="Proteomes" id="UP000280066">
    <property type="component" value="Unassembled WGS sequence"/>
</dbReference>
<evidence type="ECO:0000313" key="3">
    <source>
        <dbReference type="Proteomes" id="UP000280066"/>
    </source>
</evidence>
<reference evidence="2 3" key="1">
    <citation type="submission" date="2018-12" db="EMBL/GenBank/DDBJ databases">
        <authorList>
            <person name="Feng G."/>
            <person name="Zhu H."/>
        </authorList>
    </citation>
    <scope>NUCLEOTIDE SEQUENCE [LARGE SCALE GENOMIC DNA]</scope>
    <source>
        <strain evidence="2 3">9PBR-2</strain>
    </source>
</reference>
<comment type="caution">
    <text evidence="2">The sequence shown here is derived from an EMBL/GenBank/DDBJ whole genome shotgun (WGS) entry which is preliminary data.</text>
</comment>
<name>A0A428JIB4_9BACT</name>